<dbReference type="EMBL" id="BATL01000096">
    <property type="protein sequence ID" value="GAD77854.1"/>
    <property type="molecule type" value="Genomic_DNA"/>
</dbReference>
<gene>
    <name evidence="2" type="ORF">VAZ01S_096_00060</name>
</gene>
<reference evidence="2 3" key="1">
    <citation type="submission" date="2013-09" db="EMBL/GenBank/DDBJ databases">
        <title>Whole genome shotgun sequence of Vibrio azureus NBRC 104587.</title>
        <authorList>
            <person name="Isaki S."/>
            <person name="Hosoyama A."/>
            <person name="Numata M."/>
            <person name="Hashimoto M."/>
            <person name="Hosoyama Y."/>
            <person name="Tsuchikane K."/>
            <person name="Noguchi M."/>
            <person name="Hirakata S."/>
            <person name="Ichikawa N."/>
            <person name="Ohji S."/>
            <person name="Yamazoe A."/>
            <person name="Fujita N."/>
        </authorList>
    </citation>
    <scope>NUCLEOTIDE SEQUENCE [LARGE SCALE GENOMIC DNA]</scope>
    <source>
        <strain evidence="2 3">NBRC 104587</strain>
    </source>
</reference>
<proteinExistence type="predicted"/>
<protein>
    <submittedName>
        <fullName evidence="2">Putative type III secretion system protein</fullName>
    </submittedName>
</protein>
<dbReference type="STRING" id="1219077.VAZ01S_096_00060"/>
<accession>U3C923</accession>
<evidence type="ECO:0000313" key="3">
    <source>
        <dbReference type="Proteomes" id="UP000016567"/>
    </source>
</evidence>
<dbReference type="OrthoDB" id="5897147at2"/>
<feature type="region of interest" description="Disordered" evidence="1">
    <location>
        <begin position="67"/>
        <end position="96"/>
    </location>
</feature>
<dbReference type="NCBIfam" id="TIGR02573">
    <property type="entry name" value="LcrG_PcrG"/>
    <property type="match status" value="1"/>
</dbReference>
<sequence>MQKPFSETIEQAKLAIKSAEERTDVFNQLLDGLGVDPIVGEILLSDIKTTPEMMKKAEQELMDEVQRRRAQQPLLQVSTSSGTRRRRPTMMRGLII</sequence>
<dbReference type="Pfam" id="PF07216">
    <property type="entry name" value="LcrG"/>
    <property type="match status" value="1"/>
</dbReference>
<dbReference type="eggNOG" id="ENOG5033J7A">
    <property type="taxonomic scope" value="Bacteria"/>
</dbReference>
<comment type="caution">
    <text evidence="2">The sequence shown here is derived from an EMBL/GenBank/DDBJ whole genome shotgun (WGS) entry which is preliminary data.</text>
</comment>
<evidence type="ECO:0000256" key="1">
    <source>
        <dbReference type="SAM" id="MobiDB-lite"/>
    </source>
</evidence>
<organism evidence="2 3">
    <name type="scientific">Vibrio azureus NBRC 104587</name>
    <dbReference type="NCBI Taxonomy" id="1219077"/>
    <lineage>
        <taxon>Bacteria</taxon>
        <taxon>Pseudomonadati</taxon>
        <taxon>Pseudomonadota</taxon>
        <taxon>Gammaproteobacteria</taxon>
        <taxon>Vibrionales</taxon>
        <taxon>Vibrionaceae</taxon>
        <taxon>Vibrio</taxon>
    </lineage>
</organism>
<name>U3C923_9VIBR</name>
<dbReference type="Proteomes" id="UP000016567">
    <property type="component" value="Unassembled WGS sequence"/>
</dbReference>
<keyword evidence="3" id="KW-1185">Reference proteome</keyword>
<evidence type="ECO:0000313" key="2">
    <source>
        <dbReference type="EMBL" id="GAD77854.1"/>
    </source>
</evidence>
<dbReference type="AlphaFoldDB" id="U3C923"/>
<dbReference type="InterPro" id="IPR009863">
    <property type="entry name" value="T3SS_LcrG_PcrG"/>
</dbReference>
<dbReference type="RefSeq" id="WP_021711589.1">
    <property type="nucleotide sequence ID" value="NZ_BAOB01000385.1"/>
</dbReference>